<dbReference type="Proteomes" id="UP001500506">
    <property type="component" value="Unassembled WGS sequence"/>
</dbReference>
<keyword evidence="2" id="KW-1185">Reference proteome</keyword>
<evidence type="ECO:0008006" key="3">
    <source>
        <dbReference type="Google" id="ProtNLM"/>
    </source>
</evidence>
<name>A0ABN2KYF1_9MICO</name>
<organism evidence="1 2">
    <name type="scientific">Agromyces humatus</name>
    <dbReference type="NCBI Taxonomy" id="279573"/>
    <lineage>
        <taxon>Bacteria</taxon>
        <taxon>Bacillati</taxon>
        <taxon>Actinomycetota</taxon>
        <taxon>Actinomycetes</taxon>
        <taxon>Micrococcales</taxon>
        <taxon>Microbacteriaceae</taxon>
        <taxon>Agromyces</taxon>
    </lineage>
</organism>
<evidence type="ECO:0000313" key="2">
    <source>
        <dbReference type="Proteomes" id="UP001500506"/>
    </source>
</evidence>
<comment type="caution">
    <text evidence="1">The sequence shown here is derived from an EMBL/GenBank/DDBJ whole genome shotgun (WGS) entry which is preliminary data.</text>
</comment>
<protein>
    <recommendedName>
        <fullName evidence="3">DUF4352 domain-containing protein</fullName>
    </recommendedName>
</protein>
<proteinExistence type="predicted"/>
<reference evidence="2" key="1">
    <citation type="journal article" date="2019" name="Int. J. Syst. Evol. Microbiol.">
        <title>The Global Catalogue of Microorganisms (GCM) 10K type strain sequencing project: providing services to taxonomists for standard genome sequencing and annotation.</title>
        <authorList>
            <consortium name="The Broad Institute Genomics Platform"/>
            <consortium name="The Broad Institute Genome Sequencing Center for Infectious Disease"/>
            <person name="Wu L."/>
            <person name="Ma J."/>
        </authorList>
    </citation>
    <scope>NUCLEOTIDE SEQUENCE [LARGE SCALE GENOMIC DNA]</scope>
    <source>
        <strain evidence="2">JCM 14319</strain>
    </source>
</reference>
<sequence>MIGALVSVGLLAGCSLFELKLSSPTEVETANLRISADQIRYSFDGYCGVGVKIENTSDRTVHFAEDDVEIFDGASFTEWDPVHGCPHGG</sequence>
<accession>A0ABN2KYF1</accession>
<evidence type="ECO:0000313" key="1">
    <source>
        <dbReference type="EMBL" id="GAA1768217.1"/>
    </source>
</evidence>
<dbReference type="EMBL" id="BAAANH010000007">
    <property type="protein sequence ID" value="GAA1768217.1"/>
    <property type="molecule type" value="Genomic_DNA"/>
</dbReference>
<gene>
    <name evidence="1" type="ORF">GCM10009747_31270</name>
</gene>